<dbReference type="InterPro" id="IPR025522">
    <property type="entry name" value="DUF4410"/>
</dbReference>
<sequence>MRKLLQGGVLLLVMLLVGCAASPKVKAPTRAGGGGYAIAVLSDRGVTPELDPDRANQYNQVGAWMEQDLLRMLGKAGYQARLIGSRGEFSGADGEYLLSVRIVTYRSGSKAARIIVGFGAGATSLDTHYELYGAGPQPLLAEDHGVGSSIDWYQVVQKLNQQMVDAVSRKLAETGGRG</sequence>
<dbReference type="Proteomes" id="UP000317155">
    <property type="component" value="Unassembled WGS sequence"/>
</dbReference>
<dbReference type="EMBL" id="VJVV01000005">
    <property type="protein sequence ID" value="TRO81834.1"/>
    <property type="molecule type" value="Genomic_DNA"/>
</dbReference>
<evidence type="ECO:0000313" key="1">
    <source>
        <dbReference type="EMBL" id="TRO81834.1"/>
    </source>
</evidence>
<dbReference type="Pfam" id="PF14366">
    <property type="entry name" value="DUF4410"/>
    <property type="match status" value="1"/>
</dbReference>
<dbReference type="OrthoDB" id="9997466at2"/>
<gene>
    <name evidence="1" type="ORF">FL622_08515</name>
</gene>
<keyword evidence="2" id="KW-1185">Reference proteome</keyword>
<dbReference type="AlphaFoldDB" id="A0A550JF43"/>
<dbReference type="PROSITE" id="PS51257">
    <property type="entry name" value="PROKAR_LIPOPROTEIN"/>
    <property type="match status" value="1"/>
</dbReference>
<proteinExistence type="predicted"/>
<accession>A0A550JF43</accession>
<reference evidence="1 2" key="1">
    <citation type="submission" date="2019-07" db="EMBL/GenBank/DDBJ databases">
        <title>Insights of Desulfuromonas acetexigens electromicrobiology.</title>
        <authorList>
            <person name="Katuri K."/>
            <person name="Sapireddy V."/>
            <person name="Shaw D.R."/>
            <person name="Saikaly P."/>
        </authorList>
    </citation>
    <scope>NUCLEOTIDE SEQUENCE [LARGE SCALE GENOMIC DNA]</scope>
    <source>
        <strain evidence="1 2">2873</strain>
    </source>
</reference>
<protein>
    <submittedName>
        <fullName evidence="1">DUF4410 domain-containing protein</fullName>
    </submittedName>
</protein>
<comment type="caution">
    <text evidence="1">The sequence shown here is derived from an EMBL/GenBank/DDBJ whole genome shotgun (WGS) entry which is preliminary data.</text>
</comment>
<organism evidence="1 2">
    <name type="scientific">Trichloromonas acetexigens</name>
    <dbReference type="NCBI Taxonomy" id="38815"/>
    <lineage>
        <taxon>Bacteria</taxon>
        <taxon>Pseudomonadati</taxon>
        <taxon>Thermodesulfobacteriota</taxon>
        <taxon>Desulfuromonadia</taxon>
        <taxon>Desulfuromonadales</taxon>
        <taxon>Trichloromonadaceae</taxon>
        <taxon>Trichloromonas</taxon>
    </lineage>
</organism>
<evidence type="ECO:0000313" key="2">
    <source>
        <dbReference type="Proteomes" id="UP000317155"/>
    </source>
</evidence>
<name>A0A550JF43_9BACT</name>
<dbReference type="RefSeq" id="WP_092057660.1">
    <property type="nucleotide sequence ID" value="NZ_FOJJ01000037.1"/>
</dbReference>